<evidence type="ECO:0000313" key="3">
    <source>
        <dbReference type="Proteomes" id="UP000092574"/>
    </source>
</evidence>
<dbReference type="InterPro" id="IPR010359">
    <property type="entry name" value="IrrE_HExxH"/>
</dbReference>
<evidence type="ECO:0000313" key="2">
    <source>
        <dbReference type="EMBL" id="ANU74801.1"/>
    </source>
</evidence>
<dbReference type="EMBL" id="CP015405">
    <property type="protein sequence ID" value="ANU74801.1"/>
    <property type="molecule type" value="Genomic_DNA"/>
</dbReference>
<keyword evidence="3" id="KW-1185">Reference proteome</keyword>
<dbReference type="OrthoDB" id="9816277at2"/>
<dbReference type="KEGG" id="byl:A4V09_02910"/>
<protein>
    <recommendedName>
        <fullName evidence="1">IrrE N-terminal-like domain-containing protein</fullName>
    </recommendedName>
</protein>
<dbReference type="RefSeq" id="WP_065541025.1">
    <property type="nucleotide sequence ID" value="NZ_CP015405.2"/>
</dbReference>
<dbReference type="AlphaFoldDB" id="A0A1C7I5C6"/>
<proteinExistence type="predicted"/>
<reference evidence="2" key="1">
    <citation type="submission" date="2017-04" db="EMBL/GenBank/DDBJ databases">
        <title>Complete Genome Sequences of Twelve Strains of a Stable Defined Moderately Diverse Mouse Microbiota 2 (sDMDMm2).</title>
        <authorList>
            <person name="Uchimura Y."/>
            <person name="Wyss M."/>
            <person name="Brugiroux S."/>
            <person name="Limenitakis J.P."/>
            <person name="Stecher B."/>
            <person name="McCoy K.D."/>
            <person name="Macpherson A.J."/>
        </authorList>
    </citation>
    <scope>NUCLEOTIDE SEQUENCE</scope>
    <source>
        <strain evidence="2">YL58</strain>
    </source>
</reference>
<dbReference type="Proteomes" id="UP000092574">
    <property type="component" value="Chromosome"/>
</dbReference>
<dbReference type="Gene3D" id="1.10.10.2910">
    <property type="match status" value="1"/>
</dbReference>
<accession>A0A1C7I5C6</accession>
<dbReference type="Pfam" id="PF06114">
    <property type="entry name" value="Peptidase_M78"/>
    <property type="match status" value="1"/>
</dbReference>
<feature type="domain" description="IrrE N-terminal-like" evidence="1">
    <location>
        <begin position="60"/>
        <end position="142"/>
    </location>
</feature>
<organism evidence="2 3">
    <name type="scientific">Blautia pseudococcoides</name>
    <dbReference type="NCBI Taxonomy" id="1796616"/>
    <lineage>
        <taxon>Bacteria</taxon>
        <taxon>Bacillati</taxon>
        <taxon>Bacillota</taxon>
        <taxon>Clostridia</taxon>
        <taxon>Lachnospirales</taxon>
        <taxon>Lachnospiraceae</taxon>
        <taxon>Blautia</taxon>
    </lineage>
</organism>
<sequence>MDYVYIAEMILEVYRECGIKEFPIPCVDILKHYEFRTITYSRLKELNTEIYALCISASNDAFCDQRNRIIAYNEKAVQGRIRFSLMHELAHCVFQHTGEDPENEDTADCFASNILAPRVAIRHYGCKNADDIHFRFGLSYAASNKAVQAYNTWKQRDTIKVDRELDDWLFPLDEFHRNFLRRLRRQQQRRKLQMKQYDQKLSFLRENHLDDFWAQGEEYHFFSTSR</sequence>
<gene>
    <name evidence="2" type="ORF">A4V09_02910</name>
</gene>
<name>A0A1C7I5C6_9FIRM</name>
<evidence type="ECO:0000259" key="1">
    <source>
        <dbReference type="Pfam" id="PF06114"/>
    </source>
</evidence>